<dbReference type="HOGENOM" id="CLU_071846_2_1_1"/>
<name>G0NQL1_CAEBE</name>
<evidence type="ECO:0000256" key="3">
    <source>
        <dbReference type="SAM" id="MobiDB-lite"/>
    </source>
</evidence>
<gene>
    <name evidence="5" type="ORF">CAEBREN_01929</name>
</gene>
<feature type="domain" description="Fcf2 pre-rRNA processing C-terminal" evidence="4">
    <location>
        <begin position="127"/>
        <end position="220"/>
    </location>
</feature>
<dbReference type="GO" id="GO:0006396">
    <property type="term" value="P:RNA processing"/>
    <property type="evidence" value="ECO:0007669"/>
    <property type="project" value="TreeGrafter"/>
</dbReference>
<dbReference type="eggNOG" id="KOG3100">
    <property type="taxonomic scope" value="Eukaryota"/>
</dbReference>
<dbReference type="FunCoup" id="G0NQL1">
    <property type="interactions" value="1027"/>
</dbReference>
<evidence type="ECO:0000313" key="6">
    <source>
        <dbReference type="Proteomes" id="UP000008068"/>
    </source>
</evidence>
<proteinExistence type="predicted"/>
<dbReference type="InParanoid" id="G0NQL1"/>
<reference evidence="6" key="1">
    <citation type="submission" date="2011-07" db="EMBL/GenBank/DDBJ databases">
        <authorList>
            <consortium name="Caenorhabditis brenneri Sequencing and Analysis Consortium"/>
            <person name="Wilson R.K."/>
        </authorList>
    </citation>
    <scope>NUCLEOTIDE SEQUENCE [LARGE SCALE GENOMIC DNA]</scope>
    <source>
        <strain evidence="6">PB2801</strain>
    </source>
</reference>
<dbReference type="EMBL" id="GL379926">
    <property type="protein sequence ID" value="EGT35766.1"/>
    <property type="molecule type" value="Genomic_DNA"/>
</dbReference>
<dbReference type="OMA" id="KKTHYKA"/>
<evidence type="ECO:0000259" key="4">
    <source>
        <dbReference type="Pfam" id="PF08698"/>
    </source>
</evidence>
<protein>
    <recommendedName>
        <fullName evidence="4">Fcf2 pre-rRNA processing C-terminal domain-containing protein</fullName>
    </recommendedName>
</protein>
<dbReference type="STRING" id="135651.G0NQL1"/>
<dbReference type="Pfam" id="PF08698">
    <property type="entry name" value="Fcf2"/>
    <property type="match status" value="1"/>
</dbReference>
<evidence type="ECO:0000256" key="1">
    <source>
        <dbReference type="ARBA" id="ARBA00004604"/>
    </source>
</evidence>
<feature type="region of interest" description="Disordered" evidence="3">
    <location>
        <begin position="1"/>
        <end position="51"/>
    </location>
</feature>
<feature type="region of interest" description="Disordered" evidence="3">
    <location>
        <begin position="225"/>
        <end position="258"/>
    </location>
</feature>
<keyword evidence="6" id="KW-1185">Reference proteome</keyword>
<evidence type="ECO:0000256" key="2">
    <source>
        <dbReference type="ARBA" id="ARBA00023242"/>
    </source>
</evidence>
<feature type="compositionally biased region" description="Basic and acidic residues" evidence="3">
    <location>
        <begin position="247"/>
        <end position="258"/>
    </location>
</feature>
<sequence length="258" mass="30339">MSALYFKKLRQQQNPDAVSSSESDSEDEQIPLKKKKQQEKTKPTTEEYDDADDLFVVDRTGKEAKESDFQSADLLGTSYLEPYEMDKDLKELLDKAIVGPKFENNYQPQARLLGRNAAARAKKAERERTKGSDWFNLPATELTEEHKRDLEFLQMRSTLDPLAHYRRNDRAVLPKYFQVGRVVDAPEDFYSSRMLKKERKKTMVDEILYNEESLTKAKKKYAEIRQKEQTKRRGAFQRFGNRKSHKQQREAKMKNKKK</sequence>
<organism evidence="6">
    <name type="scientific">Caenorhabditis brenneri</name>
    <name type="common">Nematode worm</name>
    <dbReference type="NCBI Taxonomy" id="135651"/>
    <lineage>
        <taxon>Eukaryota</taxon>
        <taxon>Metazoa</taxon>
        <taxon>Ecdysozoa</taxon>
        <taxon>Nematoda</taxon>
        <taxon>Chromadorea</taxon>
        <taxon>Rhabditida</taxon>
        <taxon>Rhabditina</taxon>
        <taxon>Rhabditomorpha</taxon>
        <taxon>Rhabditoidea</taxon>
        <taxon>Rhabditidae</taxon>
        <taxon>Peloderinae</taxon>
        <taxon>Caenorhabditis</taxon>
    </lineage>
</organism>
<accession>G0NQL1</accession>
<dbReference type="InterPro" id="IPR014810">
    <property type="entry name" value="Fcf2_C"/>
</dbReference>
<dbReference type="AlphaFoldDB" id="G0NQL1"/>
<dbReference type="PANTHER" id="PTHR21686:SF12">
    <property type="entry name" value="DEOXYNUCLEOTIDYLTRANSFERASE TERMINAL-INTERACTING PROTEIN 2"/>
    <property type="match status" value="1"/>
</dbReference>
<comment type="subcellular location">
    <subcellularLocation>
        <location evidence="1">Nucleus</location>
        <location evidence="1">Nucleolus</location>
    </subcellularLocation>
</comment>
<dbReference type="GO" id="GO:0003723">
    <property type="term" value="F:RNA binding"/>
    <property type="evidence" value="ECO:0007669"/>
    <property type="project" value="TreeGrafter"/>
</dbReference>
<dbReference type="PANTHER" id="PTHR21686">
    <property type="entry name" value="DEOXYNUCLEOTIDYLTRANSFERASE TERMINAL-INTERACTING PROTEIN 2"/>
    <property type="match status" value="1"/>
</dbReference>
<keyword evidence="2" id="KW-0539">Nucleus</keyword>
<dbReference type="Proteomes" id="UP000008068">
    <property type="component" value="Unassembled WGS sequence"/>
</dbReference>
<dbReference type="GO" id="GO:0005730">
    <property type="term" value="C:nucleolus"/>
    <property type="evidence" value="ECO:0007669"/>
    <property type="project" value="UniProtKB-SubCell"/>
</dbReference>
<dbReference type="OrthoDB" id="427886at2759"/>
<feature type="compositionally biased region" description="Basic residues" evidence="3">
    <location>
        <begin position="232"/>
        <end position="246"/>
    </location>
</feature>
<dbReference type="InterPro" id="IPR039883">
    <property type="entry name" value="Fcf2/DNTTIP2"/>
</dbReference>
<evidence type="ECO:0000313" key="5">
    <source>
        <dbReference type="EMBL" id="EGT35766.1"/>
    </source>
</evidence>